<comment type="function">
    <text evidence="6">Stores iron in a soluble, non-toxic, readily available form. Important for iron homeostasis. Iron is taken up in the ferrous form and deposited as ferric hydroxides after oxidation.</text>
</comment>
<dbReference type="EMBL" id="BGPR01008017">
    <property type="protein sequence ID" value="GBN31001.1"/>
    <property type="molecule type" value="Genomic_DNA"/>
</dbReference>
<sequence>MKSLTLESFALLLTLQVVYCLMDNDLNKPHKDRYVLHKNCEAAIHKQIDEEMHASLVYATMAAHFDHNSVARQGIAKFFSDNSMEEREHAQKFIDYLNSRGARFAGFDVKMPGKSSWNKGLDAFGDALNLEKHVNNKLHHLHDIAALTCLDNHLMDFIENEFFDEQVKSIDQLTRFMSILKGMDTPMGEYLFDQQLQGKKTEL</sequence>
<evidence type="ECO:0000256" key="4">
    <source>
        <dbReference type="ARBA" id="ARBA00023004"/>
    </source>
</evidence>
<feature type="binding site" evidence="5">
    <location>
        <position position="89"/>
    </location>
    <ligand>
        <name>Fe cation</name>
        <dbReference type="ChEBI" id="CHEBI:24875"/>
        <label>1</label>
    </ligand>
</feature>
<comment type="similarity">
    <text evidence="1 6">Belongs to the ferritin family.</text>
</comment>
<evidence type="ECO:0000256" key="5">
    <source>
        <dbReference type="PIRSR" id="PIRSR601519-1"/>
    </source>
</evidence>
<feature type="binding site" evidence="5">
    <location>
        <position position="51"/>
    </location>
    <ligand>
        <name>Fe cation</name>
        <dbReference type="ChEBI" id="CHEBI:24875"/>
        <label>1</label>
    </ligand>
</feature>
<keyword evidence="2 6" id="KW-0409">Iron storage</keyword>
<dbReference type="InterPro" id="IPR001519">
    <property type="entry name" value="Ferritin"/>
</dbReference>
<comment type="caution">
    <text evidence="9">The sequence shown here is derived from an EMBL/GenBank/DDBJ whole genome shotgun (WGS) entry which is preliminary data.</text>
</comment>
<evidence type="ECO:0000256" key="7">
    <source>
        <dbReference type="SAM" id="SignalP"/>
    </source>
</evidence>
<keyword evidence="7" id="KW-0732">Signal</keyword>
<dbReference type="InterPro" id="IPR012347">
    <property type="entry name" value="Ferritin-like"/>
</dbReference>
<evidence type="ECO:0000259" key="8">
    <source>
        <dbReference type="PROSITE" id="PS50905"/>
    </source>
</evidence>
<dbReference type="GO" id="GO:0008199">
    <property type="term" value="F:ferric iron binding"/>
    <property type="evidence" value="ECO:0007669"/>
    <property type="project" value="InterPro"/>
</dbReference>
<gene>
    <name evidence="9" type="primary">fth1-a_0</name>
    <name evidence="9" type="ORF">AVEN_245661_1</name>
</gene>
<dbReference type="SUPFAM" id="SSF47240">
    <property type="entry name" value="Ferritin-like"/>
    <property type="match status" value="1"/>
</dbReference>
<dbReference type="GO" id="GO:0005737">
    <property type="term" value="C:cytoplasm"/>
    <property type="evidence" value="ECO:0007669"/>
    <property type="project" value="TreeGrafter"/>
</dbReference>
<dbReference type="PANTHER" id="PTHR11431:SF75">
    <property type="entry name" value="FERRITIN"/>
    <property type="match status" value="1"/>
</dbReference>
<accession>A0A4Y2MUZ3</accession>
<keyword evidence="10" id="KW-1185">Reference proteome</keyword>
<dbReference type="Pfam" id="PF00210">
    <property type="entry name" value="Ferritin"/>
    <property type="match status" value="1"/>
</dbReference>
<feature type="binding site" evidence="5">
    <location>
        <position position="86"/>
    </location>
    <ligand>
        <name>Fe cation</name>
        <dbReference type="ChEBI" id="CHEBI:24875"/>
        <label>1</label>
    </ligand>
</feature>
<dbReference type="PANTHER" id="PTHR11431">
    <property type="entry name" value="FERRITIN"/>
    <property type="match status" value="1"/>
</dbReference>
<dbReference type="GO" id="GO:0006826">
    <property type="term" value="P:iron ion transport"/>
    <property type="evidence" value="ECO:0007669"/>
    <property type="project" value="InterPro"/>
</dbReference>
<dbReference type="InterPro" id="IPR008331">
    <property type="entry name" value="Ferritin_DPS_dom"/>
</dbReference>
<dbReference type="AlphaFoldDB" id="A0A4Y2MUZ3"/>
<feature type="domain" description="Ferritin-like diiron" evidence="8">
    <location>
        <begin position="34"/>
        <end position="184"/>
    </location>
</feature>
<dbReference type="InterPro" id="IPR009040">
    <property type="entry name" value="Ferritin-like_diiron"/>
</dbReference>
<dbReference type="GO" id="GO:0006879">
    <property type="term" value="P:intracellular iron ion homeostasis"/>
    <property type="evidence" value="ECO:0007669"/>
    <property type="project" value="UniProtKB-KW"/>
</dbReference>
<feature type="signal peptide" evidence="7">
    <location>
        <begin position="1"/>
        <end position="20"/>
    </location>
</feature>
<feature type="binding site" evidence="5">
    <location>
        <position position="131"/>
    </location>
    <ligand>
        <name>Fe cation</name>
        <dbReference type="ChEBI" id="CHEBI:24875"/>
        <label>1</label>
    </ligand>
</feature>
<keyword evidence="4 5" id="KW-0408">Iron</keyword>
<organism evidence="9 10">
    <name type="scientific">Araneus ventricosus</name>
    <name type="common">Orbweaver spider</name>
    <name type="synonym">Epeira ventricosa</name>
    <dbReference type="NCBI Taxonomy" id="182803"/>
    <lineage>
        <taxon>Eukaryota</taxon>
        <taxon>Metazoa</taxon>
        <taxon>Ecdysozoa</taxon>
        <taxon>Arthropoda</taxon>
        <taxon>Chelicerata</taxon>
        <taxon>Arachnida</taxon>
        <taxon>Araneae</taxon>
        <taxon>Araneomorphae</taxon>
        <taxon>Entelegynae</taxon>
        <taxon>Araneoidea</taxon>
        <taxon>Araneidae</taxon>
        <taxon>Araneus</taxon>
    </lineage>
</organism>
<keyword evidence="3 5" id="KW-0479">Metal-binding</keyword>
<evidence type="ECO:0000256" key="6">
    <source>
        <dbReference type="RuleBase" id="RU361145"/>
    </source>
</evidence>
<name>A0A4Y2MUZ3_ARAVE</name>
<dbReference type="InterPro" id="IPR009078">
    <property type="entry name" value="Ferritin-like_SF"/>
</dbReference>
<protein>
    <recommendedName>
        <fullName evidence="6">Ferritin</fullName>
        <ecNumber evidence="6">1.16.3.1</ecNumber>
    </recommendedName>
</protein>
<comment type="catalytic activity">
    <reaction evidence="6">
        <text>4 Fe(2+) + O2 + 4 H(+) = 4 Fe(3+) + 2 H2O</text>
        <dbReference type="Rhea" id="RHEA:11148"/>
        <dbReference type="ChEBI" id="CHEBI:15377"/>
        <dbReference type="ChEBI" id="CHEBI:15378"/>
        <dbReference type="ChEBI" id="CHEBI:15379"/>
        <dbReference type="ChEBI" id="CHEBI:29033"/>
        <dbReference type="ChEBI" id="CHEBI:29034"/>
        <dbReference type="EC" id="1.16.3.1"/>
    </reaction>
</comment>
<feature type="chain" id="PRO_5021229052" description="Ferritin" evidence="7">
    <location>
        <begin position="21"/>
        <end position="203"/>
    </location>
</feature>
<dbReference type="CDD" id="cd01056">
    <property type="entry name" value="Euk_Ferritin"/>
    <property type="match status" value="1"/>
</dbReference>
<dbReference type="Gene3D" id="1.20.1260.10">
    <property type="match status" value="1"/>
</dbReference>
<dbReference type="OrthoDB" id="186462at2759"/>
<evidence type="ECO:0000313" key="10">
    <source>
        <dbReference type="Proteomes" id="UP000499080"/>
    </source>
</evidence>
<dbReference type="PROSITE" id="PS50905">
    <property type="entry name" value="FERRITIN_LIKE"/>
    <property type="match status" value="1"/>
</dbReference>
<proteinExistence type="inferred from homology"/>
<evidence type="ECO:0000256" key="2">
    <source>
        <dbReference type="ARBA" id="ARBA00022434"/>
    </source>
</evidence>
<evidence type="ECO:0000256" key="3">
    <source>
        <dbReference type="ARBA" id="ARBA00022723"/>
    </source>
</evidence>
<reference evidence="9 10" key="1">
    <citation type="journal article" date="2019" name="Sci. Rep.">
        <title>Orb-weaving spider Araneus ventricosus genome elucidates the spidroin gene catalogue.</title>
        <authorList>
            <person name="Kono N."/>
            <person name="Nakamura H."/>
            <person name="Ohtoshi R."/>
            <person name="Moran D.A.P."/>
            <person name="Shinohara A."/>
            <person name="Yoshida Y."/>
            <person name="Fujiwara M."/>
            <person name="Mori M."/>
            <person name="Tomita M."/>
            <person name="Arakawa K."/>
        </authorList>
    </citation>
    <scope>NUCLEOTIDE SEQUENCE [LARGE SCALE GENOMIC DNA]</scope>
</reference>
<dbReference type="GO" id="GO:0004322">
    <property type="term" value="F:ferroxidase activity"/>
    <property type="evidence" value="ECO:0007669"/>
    <property type="project" value="UniProtKB-EC"/>
</dbReference>
<dbReference type="GO" id="GO:0008198">
    <property type="term" value="F:ferrous iron binding"/>
    <property type="evidence" value="ECO:0007669"/>
    <property type="project" value="TreeGrafter"/>
</dbReference>
<evidence type="ECO:0000256" key="1">
    <source>
        <dbReference type="ARBA" id="ARBA00007513"/>
    </source>
</evidence>
<keyword evidence="6" id="KW-0560">Oxidoreductase</keyword>
<dbReference type="EC" id="1.16.3.1" evidence="6"/>
<evidence type="ECO:0000313" key="9">
    <source>
        <dbReference type="EMBL" id="GBN31001.1"/>
    </source>
</evidence>
<dbReference type="Proteomes" id="UP000499080">
    <property type="component" value="Unassembled WGS sequence"/>
</dbReference>
<feature type="binding site" evidence="5">
    <location>
        <position position="166"/>
    </location>
    <ligand>
        <name>Fe cation</name>
        <dbReference type="ChEBI" id="CHEBI:24875"/>
        <label>1</label>
    </ligand>
</feature>